<gene>
    <name evidence="1" type="ORF">MUB46_01890</name>
</gene>
<dbReference type="AlphaFoldDB" id="A0AAW5QUB7"/>
<comment type="caution">
    <text evidence="1">The sequence shown here is derived from an EMBL/GenBank/DDBJ whole genome shotgun (WGS) entry which is preliminary data.</text>
</comment>
<evidence type="ECO:0008006" key="3">
    <source>
        <dbReference type="Google" id="ProtNLM"/>
    </source>
</evidence>
<protein>
    <recommendedName>
        <fullName evidence="3">3'-phosphoadenosine 5'-phosphosulfate sulfotransferase (PAPS reductase)/FAD synthetase</fullName>
    </recommendedName>
</protein>
<dbReference type="Proteomes" id="UP001320898">
    <property type="component" value="Unassembled WGS sequence"/>
</dbReference>
<reference evidence="1 2" key="1">
    <citation type="submission" date="2022-04" db="EMBL/GenBank/DDBJ databases">
        <authorList>
            <person name="Ye Y.-Q."/>
            <person name="Du Z.-J."/>
        </authorList>
    </citation>
    <scope>NUCLEOTIDE SEQUENCE [LARGE SCALE GENOMIC DNA]</scope>
    <source>
        <strain evidence="1 2">A6E488</strain>
    </source>
</reference>
<evidence type="ECO:0000313" key="2">
    <source>
        <dbReference type="Proteomes" id="UP001320898"/>
    </source>
</evidence>
<proteinExistence type="predicted"/>
<evidence type="ECO:0000313" key="1">
    <source>
        <dbReference type="EMBL" id="MCT8970600.1"/>
    </source>
</evidence>
<dbReference type="InterPro" id="IPR014729">
    <property type="entry name" value="Rossmann-like_a/b/a_fold"/>
</dbReference>
<dbReference type="SUPFAM" id="SSF52402">
    <property type="entry name" value="Adenine nucleotide alpha hydrolases-like"/>
    <property type="match status" value="1"/>
</dbReference>
<accession>A0AAW5QUB7</accession>
<dbReference type="EMBL" id="JALIDZ010000001">
    <property type="protein sequence ID" value="MCT8970600.1"/>
    <property type="molecule type" value="Genomic_DNA"/>
</dbReference>
<dbReference type="Gene3D" id="3.40.50.620">
    <property type="entry name" value="HUPs"/>
    <property type="match status" value="1"/>
</dbReference>
<sequence>MAARKRLGGWSWGPVKGAKLRVLSLGAGIQSSTLVHMMLARVIGPMPDAVIMADTGDELPATLRHFDYLEGEITRRTNGQVKVLRVSKGERLSDSIRRRAAGGNGVRRDGTPNRFVSAPFFTENGGQGRRQCTREYKIEPLERMQRELLGYKSRQRIPPGSAEVWIGISTDEVVRAGAAFTRWTVNRYPLLEMRMSRGDCIEWLKRHGYPVPPKSACIFCPYRTNAEWRWLRDNDPDSFADAVEIDRLIRDTPGKKHREFLHADRVPLGDVDLSTAEERGQGSFLNECEGFCGL</sequence>
<keyword evidence="2" id="KW-1185">Reference proteome</keyword>
<organism evidence="1 2">
    <name type="scientific">Microbaculum marinisediminis</name>
    <dbReference type="NCBI Taxonomy" id="2931392"/>
    <lineage>
        <taxon>Bacteria</taxon>
        <taxon>Pseudomonadati</taxon>
        <taxon>Pseudomonadota</taxon>
        <taxon>Alphaproteobacteria</taxon>
        <taxon>Hyphomicrobiales</taxon>
        <taxon>Tepidamorphaceae</taxon>
        <taxon>Microbaculum</taxon>
    </lineage>
</organism>
<name>A0AAW5QUB7_9HYPH</name>